<dbReference type="InterPro" id="IPR052341">
    <property type="entry name" value="LOG_family_nucleotidases"/>
</dbReference>
<dbReference type="Pfam" id="PF03641">
    <property type="entry name" value="Lysine_decarbox"/>
    <property type="match status" value="1"/>
</dbReference>
<evidence type="ECO:0000313" key="3">
    <source>
        <dbReference type="EMBL" id="EEP60627.1"/>
    </source>
</evidence>
<evidence type="ECO:0000256" key="2">
    <source>
        <dbReference type="RuleBase" id="RU363015"/>
    </source>
</evidence>
<dbReference type="PANTHER" id="PTHR43393">
    <property type="entry name" value="CYTOKININ RIBOSIDE 5'-MONOPHOSPHATE PHOSPHORIBOHYDROLASE"/>
    <property type="match status" value="1"/>
</dbReference>
<dbReference type="GO" id="GO:0008714">
    <property type="term" value="F:AMP nucleosidase activity"/>
    <property type="evidence" value="ECO:0007669"/>
    <property type="project" value="UniProtKB-EC"/>
</dbReference>
<dbReference type="Gene3D" id="3.40.50.450">
    <property type="match status" value="1"/>
</dbReference>
<accession>C4FJX0</accession>
<dbReference type="GO" id="GO:0005829">
    <property type="term" value="C:cytosol"/>
    <property type="evidence" value="ECO:0007669"/>
    <property type="project" value="TreeGrafter"/>
</dbReference>
<dbReference type="RefSeq" id="WP_007546768.1">
    <property type="nucleotide sequence ID" value="NZ_ABZS01000071.1"/>
</dbReference>
<dbReference type="OrthoDB" id="9801098at2"/>
<dbReference type="SUPFAM" id="SSF102405">
    <property type="entry name" value="MCP/YpsA-like"/>
    <property type="match status" value="1"/>
</dbReference>
<protein>
    <recommendedName>
        <fullName evidence="2">Cytokinin riboside 5'-monophosphate phosphoribohydrolase</fullName>
        <ecNumber evidence="2">3.2.2.n1</ecNumber>
    </recommendedName>
</protein>
<sequence>MNSYIINEMKKEESWRLFKIIGDFIDGFEVMPTYLPSVTIFGSARVEEGNKYYEAARELAFKLSKKGFSIVTGGGPGIMEAANRGAFEAGGNSIGLNIKLPREQKPNKYLTETLNFNYFFARKVMLVKYATAFVLFPGGFGTLDELTETLTLIQTKKLKPFPVILYGNEYWNGFVQWLNDVVVKDGYIDKEDTELFKQIDNIDEIVDYIDQWYIKNSTKLIGEND</sequence>
<dbReference type="InterPro" id="IPR005269">
    <property type="entry name" value="LOG"/>
</dbReference>
<gene>
    <name evidence="3" type="ORF">SULYE_0870</name>
</gene>
<dbReference type="AlphaFoldDB" id="C4FJX0"/>
<keyword evidence="4" id="KW-1185">Reference proteome</keyword>
<organism evidence="3 4">
    <name type="scientific">Sulfurihydrogenibium yellowstonense SS-5</name>
    <dbReference type="NCBI Taxonomy" id="432331"/>
    <lineage>
        <taxon>Bacteria</taxon>
        <taxon>Pseudomonadati</taxon>
        <taxon>Aquificota</taxon>
        <taxon>Aquificia</taxon>
        <taxon>Aquificales</taxon>
        <taxon>Hydrogenothermaceae</taxon>
        <taxon>Sulfurihydrogenibium</taxon>
    </lineage>
</organism>
<dbReference type="PANTHER" id="PTHR43393:SF2">
    <property type="entry name" value="CYTOKININ RIBOSIDE 5'-MONOPHOSPHATE PHOSPHORIBOHYDROLASE"/>
    <property type="match status" value="1"/>
</dbReference>
<dbReference type="InterPro" id="IPR031100">
    <property type="entry name" value="LOG_fam"/>
</dbReference>
<keyword evidence="2" id="KW-0203">Cytokinin biosynthesis</keyword>
<comment type="similarity">
    <text evidence="2">Belongs to the LOG family.</text>
</comment>
<dbReference type="GO" id="GO:0009691">
    <property type="term" value="P:cytokinin biosynthetic process"/>
    <property type="evidence" value="ECO:0007669"/>
    <property type="project" value="UniProtKB-UniRule"/>
</dbReference>
<name>C4FJX0_9AQUI</name>
<dbReference type="EC" id="3.2.2.n1" evidence="2"/>
<reference evidence="3 4" key="1">
    <citation type="submission" date="2009-04" db="EMBL/GenBank/DDBJ databases">
        <authorList>
            <person name="Reysenbach A.-L."/>
            <person name="Heidelberg J.F."/>
            <person name="Nelson W.C."/>
        </authorList>
    </citation>
    <scope>NUCLEOTIDE SEQUENCE [LARGE SCALE GENOMIC DNA]</scope>
    <source>
        <strain evidence="3 4">SS-5</strain>
    </source>
</reference>
<dbReference type="EMBL" id="ABZS01000071">
    <property type="protein sequence ID" value="EEP60627.1"/>
    <property type="molecule type" value="Genomic_DNA"/>
</dbReference>
<evidence type="ECO:0000256" key="1">
    <source>
        <dbReference type="ARBA" id="ARBA00000274"/>
    </source>
</evidence>
<dbReference type="Proteomes" id="UP000005540">
    <property type="component" value="Unassembled WGS sequence"/>
</dbReference>
<proteinExistence type="inferred from homology"/>
<dbReference type="NCBIfam" id="TIGR00730">
    <property type="entry name" value="Rossman fold protein, TIGR00730 family"/>
    <property type="match status" value="1"/>
</dbReference>
<evidence type="ECO:0000313" key="4">
    <source>
        <dbReference type="Proteomes" id="UP000005540"/>
    </source>
</evidence>
<comment type="caution">
    <text evidence="3">The sequence shown here is derived from an EMBL/GenBank/DDBJ whole genome shotgun (WGS) entry which is preliminary data.</text>
</comment>
<keyword evidence="2" id="KW-0378">Hydrolase</keyword>
<comment type="catalytic activity">
    <reaction evidence="1">
        <text>AMP + H2O = D-ribose 5-phosphate + adenine</text>
        <dbReference type="Rhea" id="RHEA:20129"/>
        <dbReference type="ChEBI" id="CHEBI:15377"/>
        <dbReference type="ChEBI" id="CHEBI:16708"/>
        <dbReference type="ChEBI" id="CHEBI:78346"/>
        <dbReference type="ChEBI" id="CHEBI:456215"/>
        <dbReference type="EC" id="3.2.2.4"/>
    </reaction>
</comment>